<proteinExistence type="predicted"/>
<dbReference type="AlphaFoldDB" id="A0AAW5KF52"/>
<organism evidence="1 2">
    <name type="scientific">Bittarella massiliensis</name>
    <name type="common">ex Durand et al. 2017</name>
    <dbReference type="NCBI Taxonomy" id="1720313"/>
    <lineage>
        <taxon>Bacteria</taxon>
        <taxon>Bacillati</taxon>
        <taxon>Bacillota</taxon>
        <taxon>Clostridia</taxon>
        <taxon>Eubacteriales</taxon>
        <taxon>Oscillospiraceae</taxon>
        <taxon>Bittarella (ex Durand et al. 2017)</taxon>
    </lineage>
</organism>
<name>A0AAW5KF52_9FIRM</name>
<evidence type="ECO:0008006" key="3">
    <source>
        <dbReference type="Google" id="ProtNLM"/>
    </source>
</evidence>
<protein>
    <recommendedName>
        <fullName evidence="3">Minor tail protein</fullName>
    </recommendedName>
</protein>
<evidence type="ECO:0000313" key="1">
    <source>
        <dbReference type="EMBL" id="MCQ4949138.1"/>
    </source>
</evidence>
<reference evidence="1" key="1">
    <citation type="submission" date="2022-06" db="EMBL/GenBank/DDBJ databases">
        <title>Isolation of gut microbiota from human fecal samples.</title>
        <authorList>
            <person name="Pamer E.G."/>
            <person name="Barat B."/>
            <person name="Waligurski E."/>
            <person name="Medina S."/>
            <person name="Paddock L."/>
            <person name="Mostad J."/>
        </authorList>
    </citation>
    <scope>NUCLEOTIDE SEQUENCE</scope>
    <source>
        <strain evidence="1">DFI.7.96</strain>
    </source>
</reference>
<gene>
    <name evidence="1" type="ORF">NE646_05590</name>
</gene>
<dbReference type="RefSeq" id="WP_256135827.1">
    <property type="nucleotide sequence ID" value="NZ_JANGAB010000002.1"/>
</dbReference>
<comment type="caution">
    <text evidence="1">The sequence shown here is derived from an EMBL/GenBank/DDBJ whole genome shotgun (WGS) entry which is preliminary data.</text>
</comment>
<dbReference type="Proteomes" id="UP001205063">
    <property type="component" value="Unassembled WGS sequence"/>
</dbReference>
<sequence length="246" mass="27071">MHVFTKGEPNWVGPLNQNFEDVSNHVVSVDNPHRVTAKQVGAWPLLYTDIIAPTTQTPGYANADEWTTPGSVIAIPTYTAAQSVNNLPAPAPGTMFVLCERFQEEKSDLRQVYICDDGGVYSRPKYYHDQNTWKKWRSNLPTSGTNANGSWVQWSDGTMIAYGKLTSQIVPPNSTVGIQETSIPLPVTFIGDTPNISLTSLLDTGMGAVSVKLGGVTRSAFWGSVTNFISIERTVEIHWQAIGRWK</sequence>
<accession>A0AAW5KF52</accession>
<dbReference type="EMBL" id="JANGAB010000002">
    <property type="protein sequence ID" value="MCQ4949138.1"/>
    <property type="molecule type" value="Genomic_DNA"/>
</dbReference>
<evidence type="ECO:0000313" key="2">
    <source>
        <dbReference type="Proteomes" id="UP001205063"/>
    </source>
</evidence>